<name>A0AAQ4DMG3_AMBAM</name>
<dbReference type="EMBL" id="JARKHS020029117">
    <property type="protein sequence ID" value="KAK8763653.1"/>
    <property type="molecule type" value="Genomic_DNA"/>
</dbReference>
<dbReference type="AlphaFoldDB" id="A0AAQ4DMG3"/>
<dbReference type="PANTHER" id="PTHR39069">
    <property type="entry name" value="ECDYSONE-INDUCIBLE GENE E1, ISOFORM A"/>
    <property type="match status" value="1"/>
</dbReference>
<dbReference type="Proteomes" id="UP001321473">
    <property type="component" value="Unassembled WGS sequence"/>
</dbReference>
<dbReference type="PANTHER" id="PTHR39069:SF8">
    <property type="entry name" value="FI17111P1"/>
    <property type="match status" value="1"/>
</dbReference>
<evidence type="ECO:0000259" key="1">
    <source>
        <dbReference type="Pfam" id="PF01683"/>
    </source>
</evidence>
<keyword evidence="3" id="KW-1185">Reference proteome</keyword>
<protein>
    <recommendedName>
        <fullName evidence="1">EB domain-containing protein</fullName>
    </recommendedName>
</protein>
<feature type="domain" description="EB" evidence="1">
    <location>
        <begin position="253"/>
        <end position="297"/>
    </location>
</feature>
<gene>
    <name evidence="2" type="ORF">V5799_033739</name>
</gene>
<evidence type="ECO:0000313" key="3">
    <source>
        <dbReference type="Proteomes" id="UP001321473"/>
    </source>
</evidence>
<comment type="caution">
    <text evidence="2">The sequence shown here is derived from an EMBL/GenBank/DDBJ whole genome shotgun (WGS) entry which is preliminary data.</text>
</comment>
<accession>A0AAQ4DMG3</accession>
<sequence>MARRELSEAPRELSCSSKRLSPYRRRGILLLAWVSTRPNAALAGALEDAIRTNGSSELPFFRLDASQGVLTGNSLSNFTCIAVTGGDVSFAWSLAGQPIDARLIGETLRVPIPAMGVDLHVSFASLSAFLMGQAERASVTCRVQLLHGVPTALLLSAAVRAGPQRLHSGFGDRCRGSAARDCVGEATVCDPRPGHGLCVCDPHRAMYEDELRTCVLRKQLGEPCLFEEHCDARNQRCHRNLCVCQVRDSYERRGEVCTQNASLNGVCDAFRLCPEGSACTDNLCKCAKGYYDWGGKCQRRLITDSQAAYFYSEGMMELSALPRPQRGGRSPFGVFSTRGVRAPFAAIFVCLTASETTAWICWAVHDYAPLQTVSDVHEGGRR</sequence>
<organism evidence="2 3">
    <name type="scientific">Amblyomma americanum</name>
    <name type="common">Lone star tick</name>
    <dbReference type="NCBI Taxonomy" id="6943"/>
    <lineage>
        <taxon>Eukaryota</taxon>
        <taxon>Metazoa</taxon>
        <taxon>Ecdysozoa</taxon>
        <taxon>Arthropoda</taxon>
        <taxon>Chelicerata</taxon>
        <taxon>Arachnida</taxon>
        <taxon>Acari</taxon>
        <taxon>Parasitiformes</taxon>
        <taxon>Ixodida</taxon>
        <taxon>Ixodoidea</taxon>
        <taxon>Ixodidae</taxon>
        <taxon>Amblyomminae</taxon>
        <taxon>Amblyomma</taxon>
    </lineage>
</organism>
<proteinExistence type="predicted"/>
<dbReference type="InterPro" id="IPR006149">
    <property type="entry name" value="EB_dom"/>
</dbReference>
<evidence type="ECO:0000313" key="2">
    <source>
        <dbReference type="EMBL" id="KAK8763653.1"/>
    </source>
</evidence>
<reference evidence="2 3" key="1">
    <citation type="journal article" date="2023" name="Arcadia Sci">
        <title>De novo assembly of a long-read Amblyomma americanum tick genome.</title>
        <authorList>
            <person name="Chou S."/>
            <person name="Poskanzer K.E."/>
            <person name="Rollins M."/>
            <person name="Thuy-Boun P.S."/>
        </authorList>
    </citation>
    <scope>NUCLEOTIDE SEQUENCE [LARGE SCALE GENOMIC DNA]</scope>
    <source>
        <strain evidence="2">F_SG_1</strain>
        <tissue evidence="2">Salivary glands</tissue>
    </source>
</reference>
<dbReference type="Pfam" id="PF01683">
    <property type="entry name" value="EB"/>
    <property type="match status" value="1"/>
</dbReference>